<feature type="domain" description="SAM" evidence="1">
    <location>
        <begin position="35"/>
        <end position="98"/>
    </location>
</feature>
<sequence>MPGKKVAGSSSAAGDYGNMEDGSLFGTNAEDFDKWDSQQLADFLSSAGLMAYKKMVLDHKITGKFAHLLTDEDLRDMGMIVVGDRLRFKQLMMTMGRKARFCNTTKAIWNGEELKYYSDAERMCCTCAGLFPDDPTTYKLTRGYLKIKTVTPVTLGPITMCCCFKYSLKNIDLSRVNDIEVIDTKAPCPQRVFCCAPGMDYIEVHTIDKNGKVVLKVKEAEGEKVSNLILTQVESAQVIDRN</sequence>
<protein>
    <recommendedName>
        <fullName evidence="1">SAM domain-containing protein</fullName>
    </recommendedName>
</protein>
<dbReference type="EMBL" id="CAICTM010001296">
    <property type="protein sequence ID" value="CAB9522406.1"/>
    <property type="molecule type" value="Genomic_DNA"/>
</dbReference>
<dbReference type="PROSITE" id="PS50105">
    <property type="entry name" value="SAM_DOMAIN"/>
    <property type="match status" value="1"/>
</dbReference>
<dbReference type="Gene3D" id="1.10.150.50">
    <property type="entry name" value="Transcription Factor, Ets-1"/>
    <property type="match status" value="1"/>
</dbReference>
<gene>
    <name evidence="2" type="ORF">SEMRO_1298_G260650.1</name>
</gene>
<organism evidence="2 3">
    <name type="scientific">Seminavis robusta</name>
    <dbReference type="NCBI Taxonomy" id="568900"/>
    <lineage>
        <taxon>Eukaryota</taxon>
        <taxon>Sar</taxon>
        <taxon>Stramenopiles</taxon>
        <taxon>Ochrophyta</taxon>
        <taxon>Bacillariophyta</taxon>
        <taxon>Bacillariophyceae</taxon>
        <taxon>Bacillariophycidae</taxon>
        <taxon>Naviculales</taxon>
        <taxon>Naviculaceae</taxon>
        <taxon>Seminavis</taxon>
    </lineage>
</organism>
<dbReference type="Pfam" id="PF00536">
    <property type="entry name" value="SAM_1"/>
    <property type="match status" value="1"/>
</dbReference>
<keyword evidence="3" id="KW-1185">Reference proteome</keyword>
<evidence type="ECO:0000259" key="1">
    <source>
        <dbReference type="PROSITE" id="PS50105"/>
    </source>
</evidence>
<dbReference type="InterPro" id="IPR001660">
    <property type="entry name" value="SAM"/>
</dbReference>
<dbReference type="SMART" id="SM00454">
    <property type="entry name" value="SAM"/>
    <property type="match status" value="1"/>
</dbReference>
<dbReference type="InterPro" id="IPR013761">
    <property type="entry name" value="SAM/pointed_sf"/>
</dbReference>
<dbReference type="Proteomes" id="UP001153069">
    <property type="component" value="Unassembled WGS sequence"/>
</dbReference>
<name>A0A9N8EN68_9STRA</name>
<accession>A0A9N8EN68</accession>
<proteinExistence type="predicted"/>
<dbReference type="SUPFAM" id="SSF47769">
    <property type="entry name" value="SAM/Pointed domain"/>
    <property type="match status" value="1"/>
</dbReference>
<dbReference type="AlphaFoldDB" id="A0A9N8EN68"/>
<evidence type="ECO:0000313" key="3">
    <source>
        <dbReference type="Proteomes" id="UP001153069"/>
    </source>
</evidence>
<dbReference type="OrthoDB" id="434324at2759"/>
<reference evidence="2" key="1">
    <citation type="submission" date="2020-06" db="EMBL/GenBank/DDBJ databases">
        <authorList>
            <consortium name="Plant Systems Biology data submission"/>
        </authorList>
    </citation>
    <scope>NUCLEOTIDE SEQUENCE</scope>
    <source>
        <strain evidence="2">D6</strain>
    </source>
</reference>
<evidence type="ECO:0000313" key="2">
    <source>
        <dbReference type="EMBL" id="CAB9522406.1"/>
    </source>
</evidence>
<comment type="caution">
    <text evidence="2">The sequence shown here is derived from an EMBL/GenBank/DDBJ whole genome shotgun (WGS) entry which is preliminary data.</text>
</comment>